<dbReference type="EMBL" id="JBJURJ010000016">
    <property type="protein sequence ID" value="MFM9331104.1"/>
    <property type="molecule type" value="Genomic_DNA"/>
</dbReference>
<dbReference type="Proteomes" id="UP001631969">
    <property type="component" value="Unassembled WGS sequence"/>
</dbReference>
<keyword evidence="2" id="KW-1185">Reference proteome</keyword>
<name>A0ACC7P4D4_9BACL</name>
<organism evidence="1 2">
    <name type="scientific">Paenibacillus mesotrionivorans</name>
    <dbReference type="NCBI Taxonomy" id="3160968"/>
    <lineage>
        <taxon>Bacteria</taxon>
        <taxon>Bacillati</taxon>
        <taxon>Bacillota</taxon>
        <taxon>Bacilli</taxon>
        <taxon>Bacillales</taxon>
        <taxon>Paenibacillaceae</taxon>
        <taxon>Paenibacillus</taxon>
    </lineage>
</organism>
<evidence type="ECO:0000313" key="2">
    <source>
        <dbReference type="Proteomes" id="UP001631969"/>
    </source>
</evidence>
<comment type="caution">
    <text evidence="1">The sequence shown here is derived from an EMBL/GenBank/DDBJ whole genome shotgun (WGS) entry which is preliminary data.</text>
</comment>
<evidence type="ECO:0000313" key="1">
    <source>
        <dbReference type="EMBL" id="MFM9331104.1"/>
    </source>
</evidence>
<proteinExistence type="predicted"/>
<protein>
    <submittedName>
        <fullName evidence="1">Sugar-binding protein</fullName>
    </submittedName>
</protein>
<sequence>MKLFWFRRFTAVILTMGILLSMAGLPVVYANEKAVTEGAALETVTSAVYTASENVLFFDDFEDGNSTGWSGSGGYSVAADGSTMVFKQTYTSGSTTRYQAAGDSAWTSYSVEAWVKNYTENNVVGVLGRYRSADNHYGLRIHTSNNTVILNKMVNGTSTTLASFSMTLNPGIAYLLKLEMDGTSLTGYVDGVPVVTATDTTFPSGRIAVGGYSKGSYAVDNVRVVDKRIPTRMTAAPQNAVLLKDESRQYTATVYDQSNLAMTGLQSIWTSTDPSVAVVSSSGVVTGVEAGSTMIQAAYGSLSATVPVTVQELVPEPPLDTLRTLSPIAADGILDEAVWQINRTARKTVLGTTDNSVMFGTLYDGDYLYVGVQVTDAHPLNDSKDAYDDDSVEVFLDADYSRGSLLDIHDWHFRKGYNDTAFFERLSETVGVKHASAAAGGGYSVELAIPWKNLGLTPAAGLSMGFDLAVNDDDNGGTREGQLVWSGIADNYKNTMGYGELVLSAATVGTPPVPPTEPLQVDRYVTPSGAGAKDGSSWANAFQGDLEGGLQAAWEATGKNNTLYVGSGTYTVPQTLNLTGGGLDLLHMKKLAGVDTGAGKPVFQGDYTLANQLQRSLINAPLGVSYWQIENIVIRNYFYGIYVNGQHEGIRVFDVDVHDMSDGIYFWGRATRSNPAVGTHDILVKGGEYTNYTKSAVRFRNGNYMAAVIGVDADAGGQANWAPGNFPMGFRIGNSPAESDYIFEHDIVFQDVVSRNSWHQDDAGSYWNGDGFTAERAAYNITYLRSKAFDNTDGGWDDKSRNPVLIDTVSFGNKRNYRYWSADKATFIRTVSGYSFKRGGSGDSVGLWVGGNGRLDAYFSTFFNNQHAEVMLEEANQVRIYDSIIAKTNGTNLFHVVSGSLESIRNDEYVQGVKGTDPQFVNGTNAEWEGGSADFNSQAFGSSKGYHYPGPNTAPYTVQLQAAPLNLGLLEQQSLLAQVLDEQGNPVSDPEAVIWYSEDASIARLLQSRGAGAVVQGLYAGVTEIVAVYKGAEARIQVTVAP</sequence>
<reference evidence="1" key="1">
    <citation type="submission" date="2024-12" db="EMBL/GenBank/DDBJ databases">
        <authorList>
            <person name="Wu N."/>
        </authorList>
    </citation>
    <scope>NUCLEOTIDE SEQUENCE</scope>
    <source>
        <strain evidence="1">P15</strain>
    </source>
</reference>
<gene>
    <name evidence="1" type="ORF">ACI1P1_22680</name>
</gene>
<accession>A0ACC7P4D4</accession>